<dbReference type="Gene3D" id="3.40.630.30">
    <property type="match status" value="1"/>
</dbReference>
<dbReference type="PANTHER" id="PTHR43792:SF1">
    <property type="entry name" value="N-ACETYLTRANSFERASE DOMAIN-CONTAINING PROTEIN"/>
    <property type="match status" value="1"/>
</dbReference>
<sequence>MIPVLETERLRLRGWTAADFDVLARFFGDEELTRYVGGASSREDSWRRLSSMAGHWVLRGHGLWAVEAKEDARLVGWCGLLSPEGWPEPEVGWSLFAGEHGRGYATEAALRVRDYAYRDLGWTTLMSLIHPDNRPSIRVAERLGATFEKPFVIRGTEVGIYRHPAAEPAKQKPANLN</sequence>
<dbReference type="STRING" id="53254.SAMN05660750_00410"/>
<dbReference type="PROSITE" id="PS51186">
    <property type="entry name" value="GNAT"/>
    <property type="match status" value="1"/>
</dbReference>
<keyword evidence="3" id="KW-0808">Transferase</keyword>
<dbReference type="Pfam" id="PF13302">
    <property type="entry name" value="Acetyltransf_3"/>
    <property type="match status" value="1"/>
</dbReference>
<dbReference type="AlphaFoldDB" id="A0A0Q3IB55"/>
<evidence type="ECO:0000313" key="2">
    <source>
        <dbReference type="EMBL" id="KQK32183.1"/>
    </source>
</evidence>
<organism evidence="2 4">
    <name type="scientific">Bosea thiooxidans</name>
    <dbReference type="NCBI Taxonomy" id="53254"/>
    <lineage>
        <taxon>Bacteria</taxon>
        <taxon>Pseudomonadati</taxon>
        <taxon>Pseudomonadota</taxon>
        <taxon>Alphaproteobacteria</taxon>
        <taxon>Hyphomicrobiales</taxon>
        <taxon>Boseaceae</taxon>
        <taxon>Bosea</taxon>
    </lineage>
</organism>
<dbReference type="Proteomes" id="UP000051562">
    <property type="component" value="Unassembled WGS sequence"/>
</dbReference>
<evidence type="ECO:0000313" key="5">
    <source>
        <dbReference type="Proteomes" id="UP000190130"/>
    </source>
</evidence>
<evidence type="ECO:0000313" key="4">
    <source>
        <dbReference type="Proteomes" id="UP000051562"/>
    </source>
</evidence>
<keyword evidence="4" id="KW-1185">Reference proteome</keyword>
<dbReference type="InterPro" id="IPR051531">
    <property type="entry name" value="N-acetyltransferase"/>
</dbReference>
<dbReference type="InterPro" id="IPR016181">
    <property type="entry name" value="Acyl_CoA_acyltransferase"/>
</dbReference>
<dbReference type="OrthoDB" id="6293260at2"/>
<name>A0A0Q3IB55_9HYPH</name>
<dbReference type="EMBL" id="FUYX01000001">
    <property type="protein sequence ID" value="SKB37347.1"/>
    <property type="molecule type" value="Genomic_DNA"/>
</dbReference>
<evidence type="ECO:0000313" key="3">
    <source>
        <dbReference type="EMBL" id="SKB37347.1"/>
    </source>
</evidence>
<dbReference type="Proteomes" id="UP000190130">
    <property type="component" value="Unassembled WGS sequence"/>
</dbReference>
<dbReference type="PANTHER" id="PTHR43792">
    <property type="entry name" value="GNAT FAMILY, PUTATIVE (AFU_ORTHOLOGUE AFUA_3G00765)-RELATED-RELATED"/>
    <property type="match status" value="1"/>
</dbReference>
<evidence type="ECO:0000259" key="1">
    <source>
        <dbReference type="PROSITE" id="PS51186"/>
    </source>
</evidence>
<reference evidence="2 4" key="1">
    <citation type="submission" date="2015-10" db="EMBL/GenBank/DDBJ databases">
        <title>Draft genome of Bosea thiooxidans.</title>
        <authorList>
            <person name="Wang X."/>
        </authorList>
    </citation>
    <scope>NUCLEOTIDE SEQUENCE [LARGE SCALE GENOMIC DNA]</scope>
    <source>
        <strain evidence="2 4">CGMCC 9174</strain>
    </source>
</reference>
<dbReference type="InterPro" id="IPR000182">
    <property type="entry name" value="GNAT_dom"/>
</dbReference>
<reference evidence="3 5" key="2">
    <citation type="submission" date="2017-02" db="EMBL/GenBank/DDBJ databases">
        <authorList>
            <person name="Peterson S.W."/>
        </authorList>
    </citation>
    <scope>NUCLEOTIDE SEQUENCE [LARGE SCALE GENOMIC DNA]</scope>
    <source>
        <strain evidence="3 5">DSM 9653</strain>
    </source>
</reference>
<dbReference type="RefSeq" id="WP_055726508.1">
    <property type="nucleotide sequence ID" value="NZ_FUYX01000001.1"/>
</dbReference>
<protein>
    <submittedName>
        <fullName evidence="3">Protein N-acetyltransferase, RimJ/RimL family</fullName>
    </submittedName>
</protein>
<dbReference type="GO" id="GO:0016747">
    <property type="term" value="F:acyltransferase activity, transferring groups other than amino-acyl groups"/>
    <property type="evidence" value="ECO:0007669"/>
    <property type="project" value="InterPro"/>
</dbReference>
<accession>A0A0Q3IB55</accession>
<feature type="domain" description="N-acetyltransferase" evidence="1">
    <location>
        <begin position="10"/>
        <end position="173"/>
    </location>
</feature>
<dbReference type="EMBL" id="LMAR01000003">
    <property type="protein sequence ID" value="KQK32183.1"/>
    <property type="molecule type" value="Genomic_DNA"/>
</dbReference>
<gene>
    <name evidence="2" type="ORF">ARD30_07305</name>
    <name evidence="3" type="ORF">SAMN05660750_00410</name>
</gene>
<dbReference type="SUPFAM" id="SSF55729">
    <property type="entry name" value="Acyl-CoA N-acyltransferases (Nat)"/>
    <property type="match status" value="1"/>
</dbReference>
<proteinExistence type="predicted"/>